<dbReference type="Pfam" id="PF21803">
    <property type="entry name" value="Nab2-zf4"/>
    <property type="match status" value="1"/>
</dbReference>
<evidence type="ECO:0000256" key="5">
    <source>
        <dbReference type="ARBA" id="ARBA00022771"/>
    </source>
</evidence>
<protein>
    <recommendedName>
        <fullName evidence="9">Nab2 type CCCH zinc finger 4 domain-containing protein</fullName>
    </recommendedName>
</protein>
<comment type="similarity">
    <text evidence="2">Belongs to the ZC3H14 family.</text>
</comment>
<dbReference type="AlphaFoldDB" id="A0A9P3GAW3"/>
<gene>
    <name evidence="10" type="ORF">PsYK624_075610</name>
</gene>
<keyword evidence="3" id="KW-0479">Metal-binding</keyword>
<comment type="subcellular location">
    <subcellularLocation>
        <location evidence="1">Nucleus</location>
    </subcellularLocation>
</comment>
<dbReference type="InterPro" id="IPR049017">
    <property type="entry name" value="Nab2_Znf4"/>
</dbReference>
<evidence type="ECO:0000256" key="4">
    <source>
        <dbReference type="ARBA" id="ARBA00022737"/>
    </source>
</evidence>
<name>A0A9P3GAW3_9APHY</name>
<evidence type="ECO:0000256" key="6">
    <source>
        <dbReference type="ARBA" id="ARBA00022833"/>
    </source>
</evidence>
<feature type="region of interest" description="Disordered" evidence="8">
    <location>
        <begin position="540"/>
        <end position="620"/>
    </location>
</feature>
<dbReference type="EMBL" id="BPQB01000021">
    <property type="protein sequence ID" value="GJE91411.1"/>
    <property type="molecule type" value="Genomic_DNA"/>
</dbReference>
<keyword evidence="6" id="KW-0862">Zinc</keyword>
<dbReference type="PANTHER" id="PTHR14738">
    <property type="entry name" value="ZINC FINGER CCCH DOMAIN-CONTAINING PROTEIN 14"/>
    <property type="match status" value="1"/>
</dbReference>
<evidence type="ECO:0000256" key="1">
    <source>
        <dbReference type="ARBA" id="ARBA00004123"/>
    </source>
</evidence>
<feature type="region of interest" description="Disordered" evidence="8">
    <location>
        <begin position="449"/>
        <end position="474"/>
    </location>
</feature>
<evidence type="ECO:0000256" key="7">
    <source>
        <dbReference type="ARBA" id="ARBA00023242"/>
    </source>
</evidence>
<evidence type="ECO:0000313" key="11">
    <source>
        <dbReference type="Proteomes" id="UP000703269"/>
    </source>
</evidence>
<dbReference type="GO" id="GO:0043488">
    <property type="term" value="P:regulation of mRNA stability"/>
    <property type="evidence" value="ECO:0007669"/>
    <property type="project" value="InterPro"/>
</dbReference>
<feature type="compositionally biased region" description="Low complexity" evidence="8">
    <location>
        <begin position="593"/>
        <end position="604"/>
    </location>
</feature>
<dbReference type="Gene3D" id="4.10.1000.40">
    <property type="match status" value="2"/>
</dbReference>
<dbReference type="InterPro" id="IPR043094">
    <property type="entry name" value="Nab2/ZC3H14_N_sf"/>
</dbReference>
<keyword evidence="5" id="KW-0863">Zinc-finger</keyword>
<dbReference type="GO" id="GO:0005737">
    <property type="term" value="C:cytoplasm"/>
    <property type="evidence" value="ECO:0007669"/>
    <property type="project" value="TreeGrafter"/>
</dbReference>
<dbReference type="PANTHER" id="PTHR14738:SF29">
    <property type="entry name" value="ZINC FINGER CCCH DOMAIN-CONTAINING PROTEIN 14"/>
    <property type="match status" value="1"/>
</dbReference>
<dbReference type="OrthoDB" id="438553at2759"/>
<feature type="compositionally biased region" description="Low complexity" evidence="8">
    <location>
        <begin position="563"/>
        <end position="578"/>
    </location>
</feature>
<feature type="compositionally biased region" description="Polar residues" evidence="8">
    <location>
        <begin position="541"/>
        <end position="562"/>
    </location>
</feature>
<keyword evidence="7" id="KW-0539">Nucleus</keyword>
<evidence type="ECO:0000313" key="10">
    <source>
        <dbReference type="EMBL" id="GJE91411.1"/>
    </source>
</evidence>
<dbReference type="Gene3D" id="1.10.340.40">
    <property type="entry name" value="Nuclear abundant poly(A) RNA-bind protein 2, N-terminal domain"/>
    <property type="match status" value="1"/>
</dbReference>
<feature type="compositionally biased region" description="Gly residues" evidence="8">
    <location>
        <begin position="314"/>
        <end position="324"/>
    </location>
</feature>
<evidence type="ECO:0000256" key="3">
    <source>
        <dbReference type="ARBA" id="ARBA00022723"/>
    </source>
</evidence>
<feature type="compositionally biased region" description="Low complexity" evidence="8">
    <location>
        <begin position="81"/>
        <end position="92"/>
    </location>
</feature>
<feature type="region of interest" description="Disordered" evidence="8">
    <location>
        <begin position="81"/>
        <end position="201"/>
    </location>
</feature>
<dbReference type="GO" id="GO:0008143">
    <property type="term" value="F:poly(A) binding"/>
    <property type="evidence" value="ECO:0007669"/>
    <property type="project" value="InterPro"/>
</dbReference>
<dbReference type="GO" id="GO:0008270">
    <property type="term" value="F:zinc ion binding"/>
    <property type="evidence" value="ECO:0007669"/>
    <property type="project" value="UniProtKB-KW"/>
</dbReference>
<evidence type="ECO:0000256" key="8">
    <source>
        <dbReference type="SAM" id="MobiDB-lite"/>
    </source>
</evidence>
<keyword evidence="11" id="KW-1185">Reference proteome</keyword>
<feature type="region of interest" description="Disordered" evidence="8">
    <location>
        <begin position="296"/>
        <end position="340"/>
    </location>
</feature>
<evidence type="ECO:0000256" key="2">
    <source>
        <dbReference type="ARBA" id="ARBA00008423"/>
    </source>
</evidence>
<organism evidence="10 11">
    <name type="scientific">Phanerochaete sordida</name>
    <dbReference type="NCBI Taxonomy" id="48140"/>
    <lineage>
        <taxon>Eukaryota</taxon>
        <taxon>Fungi</taxon>
        <taxon>Dikarya</taxon>
        <taxon>Basidiomycota</taxon>
        <taxon>Agaricomycotina</taxon>
        <taxon>Agaricomycetes</taxon>
        <taxon>Polyporales</taxon>
        <taxon>Phanerochaetaceae</taxon>
        <taxon>Phanerochaete</taxon>
    </lineage>
</organism>
<sequence length="620" mass="64958">MAFGLTIGTERATALQNAIQDELTKRGYSPDADPVMAEYITIMIINNKTPAQISTELEDLIGSDFDSSFVDWLFAEVSKTAPEADSPTASAPEPAPPAAPTPARDTPPHVQNELPRRPPNGPRAGPFQQAIAQALPSTSPSAQKRPASARSPSPGGHVHKSRRTDLPTGPRAMQQRDGHGNMPGGSRSLLERMGSSSRNGHYAKDDIQARIDSITAQNPEMGMLMNGAPQGFPMNGIPGMDMAAMQMQNPMMLQEMMMNQMSLMAQMAGAMGILNPAAMGFPMQPGMDMNMMGGMNGQQGMGERGRGRGRGRGGMRGGHNGRGGHTPAPSSSTPDIAPPAPTQVMEQMVAPSAAAPAPFIAAPTPVAATQIASSTSQGRPGLVPPERPQSPTLCKFGVKCVNPVCRWSHPSPVATPESGVVLSTEPCENGKNCKDKDCIKSHVSPAALKGTGEQLNPKAPAFTPGAAHSPAPSHQSQIPCRFGAACTRPNCTFLHPHQKPATSIQQPCRFGTACTRATCPYQHPEGRVLPTTFHRGLSASGGLTNVSSTEGSAQSHNKSVTFNNTGKAAANGAGQSAAELEKKVKELEEKKAQAQQAVSEAQAKAAKKDDGSKPPVTISA</sequence>
<dbReference type="GO" id="GO:0005634">
    <property type="term" value="C:nucleus"/>
    <property type="evidence" value="ECO:0007669"/>
    <property type="project" value="UniProtKB-SubCell"/>
</dbReference>
<proteinExistence type="inferred from homology"/>
<reference evidence="10 11" key="1">
    <citation type="submission" date="2021-08" db="EMBL/GenBank/DDBJ databases">
        <title>Draft Genome Sequence of Phanerochaete sordida strain YK-624.</title>
        <authorList>
            <person name="Mori T."/>
            <person name="Dohra H."/>
            <person name="Suzuki T."/>
            <person name="Kawagishi H."/>
            <person name="Hirai H."/>
        </authorList>
    </citation>
    <scope>NUCLEOTIDE SEQUENCE [LARGE SCALE GENOMIC DNA]</scope>
    <source>
        <strain evidence="10 11">YK-624</strain>
    </source>
</reference>
<accession>A0A9P3GAW3</accession>
<evidence type="ECO:0000259" key="9">
    <source>
        <dbReference type="Pfam" id="PF21803"/>
    </source>
</evidence>
<keyword evidence="4" id="KW-0677">Repeat</keyword>
<comment type="caution">
    <text evidence="10">The sequence shown here is derived from an EMBL/GenBank/DDBJ whole genome shotgun (WGS) entry which is preliminary data.</text>
</comment>
<dbReference type="Proteomes" id="UP000703269">
    <property type="component" value="Unassembled WGS sequence"/>
</dbReference>
<feature type="domain" description="Nab2 type CCCH zinc finger 4" evidence="9">
    <location>
        <begin position="421"/>
        <end position="442"/>
    </location>
</feature>
<dbReference type="InterPro" id="IPR040366">
    <property type="entry name" value="Nab2/ZC3H14"/>
</dbReference>
<dbReference type="Pfam" id="PF14608">
    <property type="entry name" value="zf-CCCH_2"/>
    <property type="match status" value="3"/>
</dbReference>
<feature type="compositionally biased region" description="Basic and acidic residues" evidence="8">
    <location>
        <begin position="579"/>
        <end position="592"/>
    </location>
</feature>